<gene>
    <name evidence="2" type="ORF">TRIHO_45990</name>
</gene>
<comment type="caution">
    <text evidence="2">The sequence shown here is derived from an EMBL/GenBank/DDBJ whole genome shotgun (WGS) entry which is preliminary data.</text>
</comment>
<organism evidence="2 3">
    <name type="scientific">Tritonibacter horizontis</name>
    <dbReference type="NCBI Taxonomy" id="1768241"/>
    <lineage>
        <taxon>Bacteria</taxon>
        <taxon>Pseudomonadati</taxon>
        <taxon>Pseudomonadota</taxon>
        <taxon>Alphaproteobacteria</taxon>
        <taxon>Rhodobacterales</taxon>
        <taxon>Paracoccaceae</taxon>
        <taxon>Tritonibacter</taxon>
    </lineage>
</organism>
<dbReference type="OrthoDB" id="7869201at2"/>
<keyword evidence="3" id="KW-1185">Reference proteome</keyword>
<protein>
    <recommendedName>
        <fullName evidence="4">Antifreeze protein, type I</fullName>
    </recommendedName>
</protein>
<dbReference type="RefSeq" id="WP_068249097.1">
    <property type="nucleotide sequence ID" value="NZ_LPUY01000138.1"/>
</dbReference>
<name>A0A132BRT8_9RHOB</name>
<reference evidence="2 3" key="1">
    <citation type="submission" date="2015-12" db="EMBL/GenBank/DDBJ databases">
        <title>Genome sequence of the marine Rhodobacteraceae strain O3.65, Candidatus Tritonibacter horizontis.</title>
        <authorList>
            <person name="Poehlein A."/>
            <person name="Giebel H.A."/>
            <person name="Voget S."/>
            <person name="Brinkhoff T."/>
        </authorList>
    </citation>
    <scope>NUCLEOTIDE SEQUENCE [LARGE SCALE GENOMIC DNA]</scope>
    <source>
        <strain evidence="2 3">O3.65</strain>
    </source>
</reference>
<evidence type="ECO:0008006" key="4">
    <source>
        <dbReference type="Google" id="ProtNLM"/>
    </source>
</evidence>
<evidence type="ECO:0000256" key="1">
    <source>
        <dbReference type="SAM" id="MobiDB-lite"/>
    </source>
</evidence>
<accession>A0A132BRT8</accession>
<evidence type="ECO:0000313" key="2">
    <source>
        <dbReference type="EMBL" id="KUP90732.1"/>
    </source>
</evidence>
<feature type="region of interest" description="Disordered" evidence="1">
    <location>
        <begin position="82"/>
        <end position="106"/>
    </location>
</feature>
<dbReference type="AlphaFoldDB" id="A0A132BRT8"/>
<proteinExistence type="predicted"/>
<dbReference type="EMBL" id="LPUY01000138">
    <property type="protein sequence ID" value="KUP90732.1"/>
    <property type="molecule type" value="Genomic_DNA"/>
</dbReference>
<sequence length="106" mass="11761">MTRVSRFDPFAFVKFQTQATLMSMEAGAVIWMRLMGMAGLWAVAPGENTRMVTEKQQAFHKAATAMVTGTMKGQGLDKTLDQALRPIRRTTKSNVGRLVKRGPTRS</sequence>
<evidence type="ECO:0000313" key="3">
    <source>
        <dbReference type="Proteomes" id="UP000068382"/>
    </source>
</evidence>
<dbReference type="Proteomes" id="UP000068382">
    <property type="component" value="Unassembled WGS sequence"/>
</dbReference>